<keyword evidence="2" id="KW-0472">Membrane</keyword>
<accession>A0AAU9K8V5</accession>
<feature type="transmembrane region" description="Helical" evidence="2">
    <location>
        <begin position="129"/>
        <end position="152"/>
    </location>
</feature>
<evidence type="ECO:0000313" key="4">
    <source>
        <dbReference type="Proteomes" id="UP001162131"/>
    </source>
</evidence>
<dbReference type="EMBL" id="CAJZBQ010000058">
    <property type="protein sequence ID" value="CAG9334389.1"/>
    <property type="molecule type" value="Genomic_DNA"/>
</dbReference>
<reference evidence="3" key="1">
    <citation type="submission" date="2021-09" db="EMBL/GenBank/DDBJ databases">
        <authorList>
            <consortium name="AG Swart"/>
            <person name="Singh M."/>
            <person name="Singh A."/>
            <person name="Seah K."/>
            <person name="Emmerich C."/>
        </authorList>
    </citation>
    <scope>NUCLEOTIDE SEQUENCE</scope>
    <source>
        <strain evidence="3">ATCC30299</strain>
    </source>
</reference>
<comment type="caution">
    <text evidence="3">The sequence shown here is derived from an EMBL/GenBank/DDBJ whole genome shotgun (WGS) entry which is preliminary data.</text>
</comment>
<sequence length="825" mass="95656">MIKYCCFIGILISYYINAQYYTESEIKQICSQGNADSNPPSLSPGNDTIDFINKFKRKNYMRQYYGPDTKVFAYDDRVKYAFDITPWCVFLYFFAFGIIFWSMYVFCICCKCCYCFSGPATKIQSKRRLACPWIILMTFGLFSLVLAPYSIFYSNNLETNFYYQLCVTSRWSEGYFYGYDNWGGLTQIQDLSTQFEGILSDTAASMNSTLYKYYHDPKYEISSILEDSVSVFDSFIEGVNIEEFKNPNSDFSSQLPSGYKCEVCKNLSNYVDSFSTEVYSLTDERAAMMQTVDDSYSMYINKNSTIIETVKEQISWLDHLTYQYHEYESHYLKMFKDLADAVAVIFGYNMAMLGLAILLTFCQALAGFMIWRQQYKWRTMIHINWCCHSLMMSFFFSVGGIMLVSALVVSEGCEIFADVIQENKFYLHFDLPGGAAIGYCYFGDGDFPDFINLTDTLTFVDTLLYEYENTTSMKWEFEFPSLNKVNSLISDSSLKSYLSVDNSSDYWHEDDEINFFLFSPSNLYYKQSDFANIYTDATVYQTQINHCGYKVLTDYWVYLKESCPSTYVYSWGVSTTDVTQMYCYALHDAQENDIKSRYTKQGFFSSCTNVNTNTYPEMILQLLYRANSSWSLQTSLVSDQYTLKNNTYYMNSNITSFGEKMTNYNNAINAAMADMKNLKTKMENYLSTMNCSDIYSLTQELYTGFCGEFIYNLFDLSLYIGSLGICQMFLSLSAILILFRYRSDLEIEQEKILRTIGDKKRKVSENDTELPRIDSRISDIKRRRGRDLTDISATSSMEDITSRTDDSSSIVLEAINPKRRVKIEV</sequence>
<evidence type="ECO:0000256" key="1">
    <source>
        <dbReference type="SAM" id="Coils"/>
    </source>
</evidence>
<evidence type="ECO:0000313" key="3">
    <source>
        <dbReference type="EMBL" id="CAG9334389.1"/>
    </source>
</evidence>
<feature type="transmembrane region" description="Helical" evidence="2">
    <location>
        <begin position="89"/>
        <end position="117"/>
    </location>
</feature>
<keyword evidence="4" id="KW-1185">Reference proteome</keyword>
<gene>
    <name evidence="3" type="ORF">BSTOLATCC_MIC61008</name>
</gene>
<evidence type="ECO:0000256" key="2">
    <source>
        <dbReference type="SAM" id="Phobius"/>
    </source>
</evidence>
<dbReference type="Proteomes" id="UP001162131">
    <property type="component" value="Unassembled WGS sequence"/>
</dbReference>
<keyword evidence="1" id="KW-0175">Coiled coil</keyword>
<feature type="transmembrane region" description="Helical" evidence="2">
    <location>
        <begin position="716"/>
        <end position="739"/>
    </location>
</feature>
<name>A0AAU9K8V5_9CILI</name>
<feature type="coiled-coil region" evidence="1">
    <location>
        <begin position="661"/>
        <end position="688"/>
    </location>
</feature>
<proteinExistence type="predicted"/>
<feature type="transmembrane region" description="Helical" evidence="2">
    <location>
        <begin position="383"/>
        <end position="409"/>
    </location>
</feature>
<keyword evidence="2" id="KW-1133">Transmembrane helix</keyword>
<feature type="transmembrane region" description="Helical" evidence="2">
    <location>
        <begin position="341"/>
        <end position="371"/>
    </location>
</feature>
<keyword evidence="2" id="KW-0812">Transmembrane</keyword>
<organism evidence="3 4">
    <name type="scientific">Blepharisma stoltei</name>
    <dbReference type="NCBI Taxonomy" id="1481888"/>
    <lineage>
        <taxon>Eukaryota</taxon>
        <taxon>Sar</taxon>
        <taxon>Alveolata</taxon>
        <taxon>Ciliophora</taxon>
        <taxon>Postciliodesmatophora</taxon>
        <taxon>Heterotrichea</taxon>
        <taxon>Heterotrichida</taxon>
        <taxon>Blepharismidae</taxon>
        <taxon>Blepharisma</taxon>
    </lineage>
</organism>
<protein>
    <submittedName>
        <fullName evidence="3">Uncharacterized protein</fullName>
    </submittedName>
</protein>
<dbReference type="AlphaFoldDB" id="A0AAU9K8V5"/>